<organism evidence="1 2">
    <name type="scientific">Crenichthys baileyi</name>
    <name type="common">White River springfish</name>
    <dbReference type="NCBI Taxonomy" id="28760"/>
    <lineage>
        <taxon>Eukaryota</taxon>
        <taxon>Metazoa</taxon>
        <taxon>Chordata</taxon>
        <taxon>Craniata</taxon>
        <taxon>Vertebrata</taxon>
        <taxon>Euteleostomi</taxon>
        <taxon>Actinopterygii</taxon>
        <taxon>Neopterygii</taxon>
        <taxon>Teleostei</taxon>
        <taxon>Neoteleostei</taxon>
        <taxon>Acanthomorphata</taxon>
        <taxon>Ovalentaria</taxon>
        <taxon>Atherinomorphae</taxon>
        <taxon>Cyprinodontiformes</taxon>
        <taxon>Goodeidae</taxon>
        <taxon>Crenichthys</taxon>
    </lineage>
</organism>
<dbReference type="AlphaFoldDB" id="A0AAV9S0A3"/>
<proteinExistence type="predicted"/>
<dbReference type="EMBL" id="JAHHUM010001112">
    <property type="protein sequence ID" value="KAK5614804.1"/>
    <property type="molecule type" value="Genomic_DNA"/>
</dbReference>
<protein>
    <submittedName>
        <fullName evidence="1">Uncharacterized protein</fullName>
    </submittedName>
</protein>
<name>A0AAV9S0A3_9TELE</name>
<dbReference type="Proteomes" id="UP001311232">
    <property type="component" value="Unassembled WGS sequence"/>
</dbReference>
<evidence type="ECO:0000313" key="2">
    <source>
        <dbReference type="Proteomes" id="UP001311232"/>
    </source>
</evidence>
<reference evidence="1 2" key="1">
    <citation type="submission" date="2021-06" db="EMBL/GenBank/DDBJ databases">
        <authorList>
            <person name="Palmer J.M."/>
        </authorList>
    </citation>
    <scope>NUCLEOTIDE SEQUENCE [LARGE SCALE GENOMIC DNA]</scope>
    <source>
        <strain evidence="1 2">MEX-2019</strain>
        <tissue evidence="1">Muscle</tissue>
    </source>
</reference>
<accession>A0AAV9S0A3</accession>
<sequence length="79" mass="9133">MTQGMWMMGNVLWNAIKWKQKPFESLRHLTFSLQPGRRLPQSQTVAAGLEDQAVMMLLRCWSSTVPALFLILRIPKFTV</sequence>
<keyword evidence="2" id="KW-1185">Reference proteome</keyword>
<gene>
    <name evidence="1" type="ORF">CRENBAI_012844</name>
</gene>
<evidence type="ECO:0000313" key="1">
    <source>
        <dbReference type="EMBL" id="KAK5614804.1"/>
    </source>
</evidence>
<comment type="caution">
    <text evidence="1">The sequence shown here is derived from an EMBL/GenBank/DDBJ whole genome shotgun (WGS) entry which is preliminary data.</text>
</comment>